<keyword evidence="3" id="KW-1185">Reference proteome</keyword>
<dbReference type="RefSeq" id="WP_119175701.1">
    <property type="nucleotide sequence ID" value="NZ_QXIT01000109.1"/>
</dbReference>
<keyword evidence="1" id="KW-1133">Transmembrane helix</keyword>
<feature type="transmembrane region" description="Helical" evidence="1">
    <location>
        <begin position="140"/>
        <end position="164"/>
    </location>
</feature>
<dbReference type="AlphaFoldDB" id="A0A398D8H6"/>
<dbReference type="Gene3D" id="1.10.1760.20">
    <property type="match status" value="1"/>
</dbReference>
<dbReference type="Pfam" id="PF12822">
    <property type="entry name" value="ECF_trnsprt"/>
    <property type="match status" value="1"/>
</dbReference>
<keyword evidence="1" id="KW-0472">Membrane</keyword>
<gene>
    <name evidence="2" type="ORF">SMC6_06380</name>
</gene>
<evidence type="ECO:0000313" key="2">
    <source>
        <dbReference type="EMBL" id="RIE07434.1"/>
    </source>
</evidence>
<protein>
    <submittedName>
        <fullName evidence="2">ECF transporter S component</fullName>
    </submittedName>
</protein>
<evidence type="ECO:0000313" key="3">
    <source>
        <dbReference type="Proteomes" id="UP000266260"/>
    </source>
</evidence>
<reference evidence="2 3" key="1">
    <citation type="submission" date="2018-09" db="EMBL/GenBank/DDBJ databases">
        <title>Discovery and Ecogenomic Context for Candidatus Cryosericales, a Global Caldiserica Order Active in Thawing Permafrost.</title>
        <authorList>
            <person name="Martinez M.A."/>
            <person name="Woodcroft B.J."/>
            <person name="Ignacio Espinoza J.C."/>
            <person name="Zayed A."/>
            <person name="Singleton C.M."/>
            <person name="Boyd J."/>
            <person name="Li Y.-F."/>
            <person name="Purvine S."/>
            <person name="Maughan H."/>
            <person name="Hodgkins S.B."/>
            <person name="Anderson D."/>
            <person name="Sederholm M."/>
            <person name="Temperton B."/>
            <person name="Saleska S.R."/>
            <person name="Tyson G.W."/>
            <person name="Rich V.I."/>
        </authorList>
    </citation>
    <scope>NUCLEOTIDE SEQUENCE [LARGE SCALE GENOMIC DNA]</scope>
    <source>
        <strain evidence="2 3">SMC6</strain>
    </source>
</reference>
<keyword evidence="1" id="KW-0812">Transmembrane</keyword>
<evidence type="ECO:0000256" key="1">
    <source>
        <dbReference type="SAM" id="Phobius"/>
    </source>
</evidence>
<feature type="transmembrane region" description="Helical" evidence="1">
    <location>
        <begin position="80"/>
        <end position="99"/>
    </location>
</feature>
<sequence length="176" mass="18386">MTRRFPVRTLTTTGLLLAVGLLLPLVFHSLFGAAGGQMFLPMHYAVLLGGLLLGPVAGAFLGIATPLLSTLMTGMPPVVILLPMVVELAIYGLVAGFAHRHWKLAPLWSLLLAMAAGRIALGLAVALLGPSIGLKAEPVAYVFTSIVAGLPGIAVQIVVIPLLLARGRLERSIADR</sequence>
<comment type="caution">
    <text evidence="2">The sequence shown here is derived from an EMBL/GenBank/DDBJ whole genome shotgun (WGS) entry which is preliminary data.</text>
</comment>
<name>A0A398D8H6_9BACT</name>
<dbReference type="InterPro" id="IPR024529">
    <property type="entry name" value="ECF_trnsprt_substrate-spec"/>
</dbReference>
<feature type="transmembrane region" description="Helical" evidence="1">
    <location>
        <begin position="42"/>
        <end position="68"/>
    </location>
</feature>
<proteinExistence type="predicted"/>
<accession>A0A398D8H6</accession>
<dbReference type="GO" id="GO:0022857">
    <property type="term" value="F:transmembrane transporter activity"/>
    <property type="evidence" value="ECO:0007669"/>
    <property type="project" value="InterPro"/>
</dbReference>
<dbReference type="EMBL" id="QXIT01000109">
    <property type="protein sequence ID" value="RIE07434.1"/>
    <property type="molecule type" value="Genomic_DNA"/>
</dbReference>
<organism evidence="2 3">
    <name type="scientific">Candidatus Cryosericum odellii</name>
    <dbReference type="NCBI Taxonomy" id="2290917"/>
    <lineage>
        <taxon>Bacteria</taxon>
        <taxon>Pseudomonadati</taxon>
        <taxon>Caldisericota/Cryosericota group</taxon>
        <taxon>Candidatus Cryosericota</taxon>
        <taxon>Candidatus Cryosericia</taxon>
        <taxon>Candidatus Cryosericales</taxon>
        <taxon>Candidatus Cryosericaceae</taxon>
        <taxon>Candidatus Cryosericum</taxon>
    </lineage>
</organism>
<dbReference type="Proteomes" id="UP000266260">
    <property type="component" value="Unassembled WGS sequence"/>
</dbReference>
<feature type="transmembrane region" description="Helical" evidence="1">
    <location>
        <begin position="105"/>
        <end position="128"/>
    </location>
</feature>